<dbReference type="RefSeq" id="WP_059067127.1">
    <property type="nucleotide sequence ID" value="NZ_JAOQJX010000021.1"/>
</dbReference>
<feature type="transmembrane region" description="Helical" evidence="1">
    <location>
        <begin position="388"/>
        <end position="409"/>
    </location>
</feature>
<proteinExistence type="predicted"/>
<comment type="caution">
    <text evidence="2">The sequence shown here is derived from an EMBL/GenBank/DDBJ whole genome shotgun (WGS) entry which is preliminary data.</text>
</comment>
<name>A0ABT2TDM9_9FIRM</name>
<sequence>MKREKKKKSVHIKVCFIVFMSFVVSGCIWFTDNRKSLEKDEKGEVILQRNDHGEGDKKESLNFQTDGINETIEITVEEKEYDEEQLKKVFEQAQKKLETYILGENESLSEVRSDLNLITEIPENNIKVSWELDDYSIMDVQGNLKAENVSDEGTLLGLKALLTYKEESRLYEFYVHVFPPKRTKEQKTADKIKTLIYDADKETKEKEYLVLPKEIEGKEIKWSYPLNYRAVEILILSLLMAVLFYFAEKQKIVKEQKKKKMELQIDYPQIINSLVLYMGAGMTIRAAWFKTAEEYKNDREKIGKRAAYEEMIHAMYEMQTGKTERECYEDFGSRCDISSYRKLSAILSQNLQKGSKGLTELLKIEAADAFEERKNLARKAGEEAGTKLLIPMFIMLAVVMAIMIVPAFFSIQIS</sequence>
<reference evidence="2 3" key="1">
    <citation type="journal article" date="2021" name="ISME Commun">
        <title>Automated analysis of genomic sequences facilitates high-throughput and comprehensive description of bacteria.</title>
        <authorList>
            <person name="Hitch T.C.A."/>
        </authorList>
    </citation>
    <scope>NUCLEOTIDE SEQUENCE [LARGE SCALE GENOMIC DNA]</scope>
    <source>
        <strain evidence="2 3">H2_18</strain>
    </source>
</reference>
<evidence type="ECO:0000256" key="1">
    <source>
        <dbReference type="SAM" id="Phobius"/>
    </source>
</evidence>
<feature type="transmembrane region" description="Helical" evidence="1">
    <location>
        <begin position="226"/>
        <end position="246"/>
    </location>
</feature>
<accession>A0ABT2TDM9</accession>
<keyword evidence="1" id="KW-1133">Transmembrane helix</keyword>
<dbReference type="PANTHER" id="PTHR35007:SF2">
    <property type="entry name" value="PILUS ASSEMBLE PROTEIN"/>
    <property type="match status" value="1"/>
</dbReference>
<dbReference type="PANTHER" id="PTHR35007">
    <property type="entry name" value="INTEGRAL MEMBRANE PROTEIN-RELATED"/>
    <property type="match status" value="1"/>
</dbReference>
<evidence type="ECO:0000313" key="2">
    <source>
        <dbReference type="EMBL" id="MCU6748385.1"/>
    </source>
</evidence>
<dbReference type="PROSITE" id="PS51257">
    <property type="entry name" value="PROKAR_LIPOPROTEIN"/>
    <property type="match status" value="1"/>
</dbReference>
<gene>
    <name evidence="2" type="ORF">OCV51_12080</name>
</gene>
<evidence type="ECO:0000313" key="3">
    <source>
        <dbReference type="Proteomes" id="UP001652394"/>
    </source>
</evidence>
<keyword evidence="3" id="KW-1185">Reference proteome</keyword>
<dbReference type="EMBL" id="JAOQJX010000021">
    <property type="protein sequence ID" value="MCU6748385.1"/>
    <property type="molecule type" value="Genomic_DNA"/>
</dbReference>
<feature type="transmembrane region" description="Helical" evidence="1">
    <location>
        <begin position="12"/>
        <end position="31"/>
    </location>
</feature>
<feature type="transmembrane region" description="Helical" evidence="1">
    <location>
        <begin position="267"/>
        <end position="288"/>
    </location>
</feature>
<keyword evidence="1" id="KW-0472">Membrane</keyword>
<organism evidence="2 3">
    <name type="scientific">Faecalicatena acetigenes</name>
    <dbReference type="NCBI Taxonomy" id="2981790"/>
    <lineage>
        <taxon>Bacteria</taxon>
        <taxon>Bacillati</taxon>
        <taxon>Bacillota</taxon>
        <taxon>Clostridia</taxon>
        <taxon>Lachnospirales</taxon>
        <taxon>Lachnospiraceae</taxon>
        <taxon>Faecalicatena</taxon>
    </lineage>
</organism>
<keyword evidence="1" id="KW-0812">Transmembrane</keyword>
<protein>
    <submittedName>
        <fullName evidence="2">Secretion protein F</fullName>
    </submittedName>
</protein>
<dbReference type="Proteomes" id="UP001652394">
    <property type="component" value="Unassembled WGS sequence"/>
</dbReference>